<dbReference type="Proteomes" id="UP001321047">
    <property type="component" value="Unassembled WGS sequence"/>
</dbReference>
<feature type="region of interest" description="Disordered" evidence="1">
    <location>
        <begin position="25"/>
        <end position="88"/>
    </location>
</feature>
<proteinExistence type="predicted"/>
<dbReference type="InterPro" id="IPR025512">
    <property type="entry name" value="DUF4399"/>
</dbReference>
<reference evidence="3 4" key="1">
    <citation type="submission" date="2022-09" db="EMBL/GenBank/DDBJ databases">
        <title>Enrichment on poylsaccharides allowed isolation of novel metabolic and taxonomic groups of Haloarchaea.</title>
        <authorList>
            <person name="Sorokin D.Y."/>
            <person name="Elcheninov A.G."/>
            <person name="Khizhniak T.V."/>
            <person name="Kolganova T.V."/>
            <person name="Kublanov I.V."/>
        </authorList>
    </citation>
    <scope>NUCLEOTIDE SEQUENCE [LARGE SCALE GENOMIC DNA]</scope>
    <source>
        <strain evidence="3 4">AArc-curdl1</strain>
    </source>
</reference>
<dbReference type="AlphaFoldDB" id="A0AAP3E552"/>
<name>A0AAP3E552_9EURY</name>
<dbReference type="Pfam" id="PF14347">
    <property type="entry name" value="DUF4399"/>
    <property type="match status" value="1"/>
</dbReference>
<dbReference type="GeneID" id="73529372"/>
<keyword evidence="4" id="KW-1185">Reference proteome</keyword>
<feature type="region of interest" description="Disordered" evidence="1">
    <location>
        <begin position="140"/>
        <end position="167"/>
    </location>
</feature>
<sequence length="201" mass="21927">MESKRYSRRWLLAATGSMSAVAIAGCADEGPGDDEVADDVDDDLDDDEMEDDTDDVDEDEMEDDTDDTDDTEDDDDEEYDIDDQPDDAAAMFVTPQDGDTVESPVQIEAEVEGVELVEVAEPAAGEAHLHVLVDRECFDDGEVAPGPSEEAEEDGIYHWGDGSSEGEIEMEPGERELCLQLADGAHRVFGETDEITITVEE</sequence>
<gene>
    <name evidence="3" type="ORF">OB919_01285</name>
</gene>
<feature type="compositionally biased region" description="Acidic residues" evidence="1">
    <location>
        <begin position="30"/>
        <end position="86"/>
    </location>
</feature>
<dbReference type="RefSeq" id="WP_254808883.1">
    <property type="nucleotide sequence ID" value="NZ_JAOPJZ010000001.1"/>
</dbReference>
<dbReference type="PROSITE" id="PS51257">
    <property type="entry name" value="PROKAR_LIPOPROTEIN"/>
    <property type="match status" value="1"/>
</dbReference>
<evidence type="ECO:0000313" key="4">
    <source>
        <dbReference type="Proteomes" id="UP001321047"/>
    </source>
</evidence>
<feature type="domain" description="DUF4399" evidence="2">
    <location>
        <begin position="108"/>
        <end position="200"/>
    </location>
</feature>
<dbReference type="EMBL" id="JAOPJZ010000001">
    <property type="protein sequence ID" value="MCU4750625.1"/>
    <property type="molecule type" value="Genomic_DNA"/>
</dbReference>
<comment type="caution">
    <text evidence="3">The sequence shown here is derived from an EMBL/GenBank/DDBJ whole genome shotgun (WGS) entry which is preliminary data.</text>
</comment>
<organism evidence="3 4">
    <name type="scientific">Natronosalvus hydrolyticus</name>
    <dbReference type="NCBI Taxonomy" id="2979988"/>
    <lineage>
        <taxon>Archaea</taxon>
        <taxon>Methanobacteriati</taxon>
        <taxon>Methanobacteriota</taxon>
        <taxon>Stenosarchaea group</taxon>
        <taxon>Halobacteria</taxon>
        <taxon>Halobacteriales</taxon>
        <taxon>Natrialbaceae</taxon>
        <taxon>Natronosalvus</taxon>
    </lineage>
</organism>
<evidence type="ECO:0000313" key="3">
    <source>
        <dbReference type="EMBL" id="MCU4750625.1"/>
    </source>
</evidence>
<protein>
    <submittedName>
        <fullName evidence="3">DUF4399 domain-containing protein</fullName>
    </submittedName>
</protein>
<evidence type="ECO:0000256" key="1">
    <source>
        <dbReference type="SAM" id="MobiDB-lite"/>
    </source>
</evidence>
<evidence type="ECO:0000259" key="2">
    <source>
        <dbReference type="Pfam" id="PF14347"/>
    </source>
</evidence>
<accession>A0AAP3E552</accession>